<reference evidence="1 2" key="1">
    <citation type="submission" date="2015-02" db="EMBL/GenBank/DDBJ databases">
        <title>Genome sequene of Rhodovulum sulfidophilum DSM 2351.</title>
        <authorList>
            <person name="Nagao N."/>
        </authorList>
    </citation>
    <scope>NUCLEOTIDE SEQUENCE [LARGE SCALE GENOMIC DNA]</scope>
    <source>
        <strain evidence="1 2">DSM 2351</strain>
    </source>
</reference>
<evidence type="ECO:0000313" key="2">
    <source>
        <dbReference type="Proteomes" id="UP000064912"/>
    </source>
</evidence>
<dbReference type="EMBL" id="AP014800">
    <property type="protein sequence ID" value="BAQ68665.1"/>
    <property type="molecule type" value="Genomic_DNA"/>
</dbReference>
<proteinExistence type="predicted"/>
<organism evidence="1 2">
    <name type="scientific">Rhodovulum sulfidophilum</name>
    <name type="common">Rhodobacter sulfidophilus</name>
    <dbReference type="NCBI Taxonomy" id="35806"/>
    <lineage>
        <taxon>Bacteria</taxon>
        <taxon>Pseudomonadati</taxon>
        <taxon>Pseudomonadota</taxon>
        <taxon>Alphaproteobacteria</taxon>
        <taxon>Rhodobacterales</taxon>
        <taxon>Paracoccaceae</taxon>
        <taxon>Rhodovulum</taxon>
    </lineage>
</organism>
<gene>
    <name evidence="1" type="ORF">NHU_01507</name>
</gene>
<dbReference type="PATRIC" id="fig|35806.4.peg.1557"/>
<accession>A0A0D6B1E1</accession>
<protein>
    <submittedName>
        <fullName evidence="1">Efflux transporter, RND family, MFP subunit</fullName>
    </submittedName>
</protein>
<evidence type="ECO:0000313" key="1">
    <source>
        <dbReference type="EMBL" id="BAQ68665.1"/>
    </source>
</evidence>
<sequence length="49" mass="5101">MARVAVFAGIDPPPFATTVLAPGNRPRDDASAERHRRALAGYRVAGAGP</sequence>
<dbReference type="KEGG" id="rsu:NHU_01507"/>
<dbReference type="AlphaFoldDB" id="A0A0D6B1E1"/>
<dbReference type="Proteomes" id="UP000064912">
    <property type="component" value="Chromosome"/>
</dbReference>
<name>A0A0D6B1E1_RHOSU</name>